<protein>
    <submittedName>
        <fullName evidence="2">DUF6795 domain-containing protein</fullName>
    </submittedName>
</protein>
<dbReference type="InterPro" id="IPR046474">
    <property type="entry name" value="DUF6795"/>
</dbReference>
<evidence type="ECO:0000313" key="3">
    <source>
        <dbReference type="Proteomes" id="UP001596425"/>
    </source>
</evidence>
<reference evidence="3" key="1">
    <citation type="journal article" date="2019" name="Int. J. Syst. Evol. Microbiol.">
        <title>The Global Catalogue of Microorganisms (GCM) 10K type strain sequencing project: providing services to taxonomists for standard genome sequencing and annotation.</title>
        <authorList>
            <consortium name="The Broad Institute Genomics Platform"/>
            <consortium name="The Broad Institute Genome Sequencing Center for Infectious Disease"/>
            <person name="Wu L."/>
            <person name="Ma J."/>
        </authorList>
    </citation>
    <scope>NUCLEOTIDE SEQUENCE [LARGE SCALE GENOMIC DNA]</scope>
    <source>
        <strain evidence="3">CGMCC 1.13718</strain>
    </source>
</reference>
<accession>A0ABW1YN01</accession>
<sequence>MTEEKFLLPIDYRTSIMNIESTKRKIISAFRSKFRKPWDHMITLCLSALIFSISSMVEAMSIFDAGKAYVFSPVRLSITLDSKPVEGLKVIRRWSWNEDKGEDYAFTDSEGLVELPEIRRRGVTQFFPAEFVAAQQIVVVVDGSEDRIWSFSKRSPDINSELEGTPLDLTCELKGDEKMYRDFGPALFTKCTWSDQ</sequence>
<dbReference type="Proteomes" id="UP001596425">
    <property type="component" value="Unassembled WGS sequence"/>
</dbReference>
<dbReference type="EMBL" id="JBHSVR010000001">
    <property type="protein sequence ID" value="MFC6634143.1"/>
    <property type="molecule type" value="Genomic_DNA"/>
</dbReference>
<dbReference type="Pfam" id="PF20598">
    <property type="entry name" value="DUF6795"/>
    <property type="match status" value="1"/>
</dbReference>
<proteinExistence type="predicted"/>
<feature type="domain" description="DUF6795" evidence="1">
    <location>
        <begin position="76"/>
        <end position="174"/>
    </location>
</feature>
<dbReference type="RefSeq" id="WP_193190028.1">
    <property type="nucleotide sequence ID" value="NZ_JBHSVR010000001.1"/>
</dbReference>
<evidence type="ECO:0000313" key="2">
    <source>
        <dbReference type="EMBL" id="MFC6634143.1"/>
    </source>
</evidence>
<gene>
    <name evidence="2" type="ORF">ACFQBM_12655</name>
</gene>
<keyword evidence="3" id="KW-1185">Reference proteome</keyword>
<comment type="caution">
    <text evidence="2">The sequence shown here is derived from an EMBL/GenBank/DDBJ whole genome shotgun (WGS) entry which is preliminary data.</text>
</comment>
<evidence type="ECO:0000259" key="1">
    <source>
        <dbReference type="Pfam" id="PF20598"/>
    </source>
</evidence>
<organism evidence="2 3">
    <name type="scientific">Microbulbifer taiwanensis</name>
    <dbReference type="NCBI Taxonomy" id="986746"/>
    <lineage>
        <taxon>Bacteria</taxon>
        <taxon>Pseudomonadati</taxon>
        <taxon>Pseudomonadota</taxon>
        <taxon>Gammaproteobacteria</taxon>
        <taxon>Cellvibrionales</taxon>
        <taxon>Microbulbiferaceae</taxon>
        <taxon>Microbulbifer</taxon>
    </lineage>
</organism>
<name>A0ABW1YN01_9GAMM</name>